<proteinExistence type="predicted"/>
<gene>
    <name evidence="6" type="ORF">LCGC14_2112450</name>
</gene>
<evidence type="ECO:0000256" key="2">
    <source>
        <dbReference type="ARBA" id="ARBA00022692"/>
    </source>
</evidence>
<protein>
    <recommendedName>
        <fullName evidence="7">Steroid 5-alpha reductase C-terminal domain-containing protein</fullName>
    </recommendedName>
</protein>
<evidence type="ECO:0000256" key="5">
    <source>
        <dbReference type="SAM" id="Phobius"/>
    </source>
</evidence>
<dbReference type="GO" id="GO:0012505">
    <property type="term" value="C:endomembrane system"/>
    <property type="evidence" value="ECO:0007669"/>
    <property type="project" value="UniProtKB-SubCell"/>
</dbReference>
<evidence type="ECO:0008006" key="7">
    <source>
        <dbReference type="Google" id="ProtNLM"/>
    </source>
</evidence>
<keyword evidence="4 5" id="KW-0472">Membrane</keyword>
<feature type="transmembrane region" description="Helical" evidence="5">
    <location>
        <begin position="91"/>
        <end position="117"/>
    </location>
</feature>
<organism evidence="6">
    <name type="scientific">marine sediment metagenome</name>
    <dbReference type="NCBI Taxonomy" id="412755"/>
    <lineage>
        <taxon>unclassified sequences</taxon>
        <taxon>metagenomes</taxon>
        <taxon>ecological metagenomes</taxon>
    </lineage>
</organism>
<evidence type="ECO:0000256" key="4">
    <source>
        <dbReference type="ARBA" id="ARBA00023136"/>
    </source>
</evidence>
<dbReference type="AlphaFoldDB" id="A0A0F9ETS1"/>
<feature type="transmembrane region" description="Helical" evidence="5">
    <location>
        <begin position="43"/>
        <end position="60"/>
    </location>
</feature>
<evidence type="ECO:0000256" key="1">
    <source>
        <dbReference type="ARBA" id="ARBA00004127"/>
    </source>
</evidence>
<dbReference type="Gene3D" id="1.20.120.1630">
    <property type="match status" value="1"/>
</dbReference>
<dbReference type="EMBL" id="LAZR01026135">
    <property type="protein sequence ID" value="KKL69686.1"/>
    <property type="molecule type" value="Genomic_DNA"/>
</dbReference>
<reference evidence="6" key="1">
    <citation type="journal article" date="2015" name="Nature">
        <title>Complex archaea that bridge the gap between prokaryotes and eukaryotes.</title>
        <authorList>
            <person name="Spang A."/>
            <person name="Saw J.H."/>
            <person name="Jorgensen S.L."/>
            <person name="Zaremba-Niedzwiedzka K."/>
            <person name="Martijn J."/>
            <person name="Lind A.E."/>
            <person name="van Eijk R."/>
            <person name="Schleper C."/>
            <person name="Guy L."/>
            <person name="Ettema T.J."/>
        </authorList>
    </citation>
    <scope>NUCLEOTIDE SEQUENCE</scope>
</reference>
<accession>A0A0F9ETS1</accession>
<dbReference type="Pfam" id="PF04191">
    <property type="entry name" value="PEMT"/>
    <property type="match status" value="1"/>
</dbReference>
<dbReference type="InterPro" id="IPR007318">
    <property type="entry name" value="Phopholipid_MeTrfase"/>
</dbReference>
<keyword evidence="2 5" id="KW-0812">Transmembrane</keyword>
<sequence length="148" mass="17161">MIKWKRRNIPIPEAHVVGLVLGCILQVFFAHKIFQATWIGHGIGWPLIVAGIGLSLWSVLEVREMDIAAPNKLLTSGPYAYSRNPMYVGWMLIYLGISLVANSVWIIGLFPIVAAYIHFVNIRREERTLEQAFEDHYIEYCRRVRRYF</sequence>
<name>A0A0F9ETS1_9ZZZZ</name>
<comment type="caution">
    <text evidence="6">The sequence shown here is derived from an EMBL/GenBank/DDBJ whole genome shotgun (WGS) entry which is preliminary data.</text>
</comment>
<evidence type="ECO:0000313" key="6">
    <source>
        <dbReference type="EMBL" id="KKL69686.1"/>
    </source>
</evidence>
<comment type="subcellular location">
    <subcellularLocation>
        <location evidence="1">Endomembrane system</location>
        <topology evidence="1">Multi-pass membrane protein</topology>
    </subcellularLocation>
</comment>
<dbReference type="PANTHER" id="PTHR43847:SF1">
    <property type="entry name" value="BLL3993 PROTEIN"/>
    <property type="match status" value="1"/>
</dbReference>
<keyword evidence="3 5" id="KW-1133">Transmembrane helix</keyword>
<evidence type="ECO:0000256" key="3">
    <source>
        <dbReference type="ARBA" id="ARBA00022989"/>
    </source>
</evidence>
<dbReference type="InterPro" id="IPR052527">
    <property type="entry name" value="Metal_cation-efflux_comp"/>
</dbReference>
<dbReference type="PANTHER" id="PTHR43847">
    <property type="entry name" value="BLL3993 PROTEIN"/>
    <property type="match status" value="1"/>
</dbReference>